<dbReference type="SUPFAM" id="SSF50729">
    <property type="entry name" value="PH domain-like"/>
    <property type="match status" value="1"/>
</dbReference>
<proteinExistence type="predicted"/>
<dbReference type="Proteomes" id="UP000887540">
    <property type="component" value="Unplaced"/>
</dbReference>
<evidence type="ECO:0000313" key="1">
    <source>
        <dbReference type="Proteomes" id="UP000887540"/>
    </source>
</evidence>
<dbReference type="AlphaFoldDB" id="A0A914E8S3"/>
<reference evidence="2" key="1">
    <citation type="submission" date="2022-11" db="UniProtKB">
        <authorList>
            <consortium name="WormBaseParasite"/>
        </authorList>
    </citation>
    <scope>IDENTIFICATION</scope>
</reference>
<sequence>MGGLISCQSECFNASSLVTPWNSYRFAAEIYKLSDDRRQWIKMHPSILSITMHPSILSITVRGQTTQNGQIAELDAMNLQRENVCKFSIHSHNEIKRCSDRFIYWKAQDGVYALNVISRSDVDNFCSLVASTSKTSQPTNSVAHRFHVQLAKLMSLRHGTIVEAESLVFTDGSLVIHPPDSLAFLDSGHNCMLCISM</sequence>
<evidence type="ECO:0000313" key="2">
    <source>
        <dbReference type="WBParaSite" id="ACRNAN_scaffold6464.g32297.t1"/>
    </source>
</evidence>
<dbReference type="WBParaSite" id="ACRNAN_scaffold6464.g32297.t1">
    <property type="protein sequence ID" value="ACRNAN_scaffold6464.g32297.t1"/>
    <property type="gene ID" value="ACRNAN_scaffold6464.g32297"/>
</dbReference>
<accession>A0A914E8S3</accession>
<name>A0A914E8S3_9BILA</name>
<keyword evidence="1" id="KW-1185">Reference proteome</keyword>
<dbReference type="Gene3D" id="2.30.29.30">
    <property type="entry name" value="Pleckstrin-homology domain (PH domain)/Phosphotyrosine-binding domain (PTB)"/>
    <property type="match status" value="1"/>
</dbReference>
<dbReference type="InterPro" id="IPR011993">
    <property type="entry name" value="PH-like_dom_sf"/>
</dbReference>
<protein>
    <submittedName>
        <fullName evidence="2">Uncharacterized protein</fullName>
    </submittedName>
</protein>
<organism evidence="1 2">
    <name type="scientific">Acrobeloides nanus</name>
    <dbReference type="NCBI Taxonomy" id="290746"/>
    <lineage>
        <taxon>Eukaryota</taxon>
        <taxon>Metazoa</taxon>
        <taxon>Ecdysozoa</taxon>
        <taxon>Nematoda</taxon>
        <taxon>Chromadorea</taxon>
        <taxon>Rhabditida</taxon>
        <taxon>Tylenchina</taxon>
        <taxon>Cephalobomorpha</taxon>
        <taxon>Cephaloboidea</taxon>
        <taxon>Cephalobidae</taxon>
        <taxon>Acrobeloides</taxon>
    </lineage>
</organism>